<keyword evidence="9" id="KW-1185">Reference proteome</keyword>
<dbReference type="CDD" id="cd00167">
    <property type="entry name" value="SANT"/>
    <property type="match status" value="2"/>
</dbReference>
<evidence type="ECO:0000259" key="5">
    <source>
        <dbReference type="PROSITE" id="PS50090"/>
    </source>
</evidence>
<evidence type="ECO:0000256" key="2">
    <source>
        <dbReference type="ARBA" id="ARBA00023125"/>
    </source>
</evidence>
<organism evidence="8 9">
    <name type="scientific">Tritrichomonas musculus</name>
    <dbReference type="NCBI Taxonomy" id="1915356"/>
    <lineage>
        <taxon>Eukaryota</taxon>
        <taxon>Metamonada</taxon>
        <taxon>Parabasalia</taxon>
        <taxon>Tritrichomonadida</taxon>
        <taxon>Tritrichomonadidae</taxon>
        <taxon>Tritrichomonas</taxon>
    </lineage>
</organism>
<dbReference type="InterPro" id="IPR017930">
    <property type="entry name" value="Myb_dom"/>
</dbReference>
<comment type="caution">
    <text evidence="8">The sequence shown here is derived from an EMBL/GenBank/DDBJ whole genome shotgun (WGS) entry which is preliminary data.</text>
</comment>
<keyword evidence="3" id="KW-0804">Transcription</keyword>
<dbReference type="PANTHER" id="PTHR46621:SF1">
    <property type="entry name" value="SNRNA-ACTIVATING PROTEIN COMPLEX SUBUNIT 4"/>
    <property type="match status" value="1"/>
</dbReference>
<feature type="domain" description="Myb-like" evidence="5">
    <location>
        <begin position="71"/>
        <end position="117"/>
    </location>
</feature>
<name>A0ABR2L4W4_9EUKA</name>
<dbReference type="PROSITE" id="PS50090">
    <property type="entry name" value="MYB_LIKE"/>
    <property type="match status" value="2"/>
</dbReference>
<dbReference type="InterPro" id="IPR001005">
    <property type="entry name" value="SANT/Myb"/>
</dbReference>
<feature type="domain" description="HTH myb-type" evidence="7">
    <location>
        <begin position="78"/>
        <end position="125"/>
    </location>
</feature>
<feature type="domain" description="SANT" evidence="6">
    <location>
        <begin position="77"/>
        <end position="125"/>
    </location>
</feature>
<dbReference type="Gene3D" id="1.10.10.60">
    <property type="entry name" value="Homeodomain-like"/>
    <property type="match status" value="2"/>
</dbReference>
<dbReference type="InterPro" id="IPR009057">
    <property type="entry name" value="Homeodomain-like_sf"/>
</dbReference>
<evidence type="ECO:0000259" key="7">
    <source>
        <dbReference type="PROSITE" id="PS51294"/>
    </source>
</evidence>
<dbReference type="PROSITE" id="PS51293">
    <property type="entry name" value="SANT"/>
    <property type="match status" value="1"/>
</dbReference>
<evidence type="ECO:0000256" key="3">
    <source>
        <dbReference type="ARBA" id="ARBA00023163"/>
    </source>
</evidence>
<dbReference type="Pfam" id="PF00249">
    <property type="entry name" value="Myb_DNA-binding"/>
    <property type="match status" value="2"/>
</dbReference>
<dbReference type="PANTHER" id="PTHR46621">
    <property type="entry name" value="SNRNA-ACTIVATING PROTEIN COMPLEX SUBUNIT 4"/>
    <property type="match status" value="1"/>
</dbReference>
<evidence type="ECO:0000313" key="9">
    <source>
        <dbReference type="Proteomes" id="UP001470230"/>
    </source>
</evidence>
<dbReference type="EMBL" id="JAPFFF010000001">
    <property type="protein sequence ID" value="KAK8898257.1"/>
    <property type="molecule type" value="Genomic_DNA"/>
</dbReference>
<reference evidence="8 9" key="1">
    <citation type="submission" date="2024-04" db="EMBL/GenBank/DDBJ databases">
        <title>Tritrichomonas musculus Genome.</title>
        <authorList>
            <person name="Alves-Ferreira E."/>
            <person name="Grigg M."/>
            <person name="Lorenzi H."/>
            <person name="Galac M."/>
        </authorList>
    </citation>
    <scope>NUCLEOTIDE SEQUENCE [LARGE SCALE GENOMIC DNA]</scope>
    <source>
        <strain evidence="8 9">EAF2021</strain>
    </source>
</reference>
<evidence type="ECO:0000259" key="6">
    <source>
        <dbReference type="PROSITE" id="PS51293"/>
    </source>
</evidence>
<dbReference type="Proteomes" id="UP001470230">
    <property type="component" value="Unassembled WGS sequence"/>
</dbReference>
<feature type="domain" description="HTH myb-type" evidence="7">
    <location>
        <begin position="21"/>
        <end position="74"/>
    </location>
</feature>
<sequence length="266" mass="31451">MQNFVLNSLQDDSSLKKAPIKKRRLTFTKEEDSRLTKAVEKYGEDNWELVSSYVGNRTRRQCSERWRKFLSPTVNLSKWTEEEDKLLIEKFRQFGPKWSQISHFFNNRTDVNIKARFVVLQRRAKKHQEFIEKVKLFSIAAKKTKPMHKTQNNFTINNNNINNFNINLLTNTFDSARNTPNNLVDLFLNDKIFTYNQDNNNNNNNQHNEMQNINYNFLTPNKEANQNINVKNEKSISISDERNSTNSIFDDNFDFSKYIISDSPSD</sequence>
<dbReference type="SMART" id="SM00717">
    <property type="entry name" value="SANT"/>
    <property type="match status" value="2"/>
</dbReference>
<dbReference type="PROSITE" id="PS51294">
    <property type="entry name" value="HTH_MYB"/>
    <property type="match status" value="2"/>
</dbReference>
<accession>A0ABR2L4W4</accession>
<dbReference type="InterPro" id="IPR051575">
    <property type="entry name" value="Myb-like_DNA-bd"/>
</dbReference>
<keyword evidence="4" id="KW-0539">Nucleus</keyword>
<evidence type="ECO:0000256" key="1">
    <source>
        <dbReference type="ARBA" id="ARBA00023015"/>
    </source>
</evidence>
<proteinExistence type="predicted"/>
<keyword evidence="2" id="KW-0238">DNA-binding</keyword>
<protein>
    <recommendedName>
        <fullName evidence="10">Myb-like DNA-binding domain containing protein</fullName>
    </recommendedName>
</protein>
<dbReference type="InterPro" id="IPR017884">
    <property type="entry name" value="SANT_dom"/>
</dbReference>
<keyword evidence="1" id="KW-0805">Transcription regulation</keyword>
<gene>
    <name evidence="8" type="ORF">M9Y10_000535</name>
</gene>
<feature type="domain" description="Myb-like" evidence="5">
    <location>
        <begin position="19"/>
        <end position="70"/>
    </location>
</feature>
<evidence type="ECO:0008006" key="10">
    <source>
        <dbReference type="Google" id="ProtNLM"/>
    </source>
</evidence>
<dbReference type="SUPFAM" id="SSF46689">
    <property type="entry name" value="Homeodomain-like"/>
    <property type="match status" value="1"/>
</dbReference>
<evidence type="ECO:0000313" key="8">
    <source>
        <dbReference type="EMBL" id="KAK8898257.1"/>
    </source>
</evidence>
<evidence type="ECO:0000256" key="4">
    <source>
        <dbReference type="ARBA" id="ARBA00023242"/>
    </source>
</evidence>